<dbReference type="Proteomes" id="UP001139011">
    <property type="component" value="Unassembled WGS sequence"/>
</dbReference>
<dbReference type="SMART" id="SM00855">
    <property type="entry name" value="PGAM"/>
    <property type="match status" value="1"/>
</dbReference>
<dbReference type="SUPFAM" id="SSF53254">
    <property type="entry name" value="Phosphoglycerate mutase-like"/>
    <property type="match status" value="1"/>
</dbReference>
<dbReference type="CDD" id="cd07067">
    <property type="entry name" value="HP_PGM_like"/>
    <property type="match status" value="1"/>
</dbReference>
<dbReference type="EMBL" id="JAIWJX010000002">
    <property type="protein sequence ID" value="MCK6256065.1"/>
    <property type="molecule type" value="Genomic_DNA"/>
</dbReference>
<evidence type="ECO:0000313" key="4">
    <source>
        <dbReference type="Proteomes" id="UP001139011"/>
    </source>
</evidence>
<name>A0A9X1XBN9_9BACL</name>
<evidence type="ECO:0000313" key="3">
    <source>
        <dbReference type="EMBL" id="MCK6256065.1"/>
    </source>
</evidence>
<dbReference type="GO" id="GO:0005737">
    <property type="term" value="C:cytoplasm"/>
    <property type="evidence" value="ECO:0007669"/>
    <property type="project" value="TreeGrafter"/>
</dbReference>
<reference evidence="3" key="1">
    <citation type="submission" date="2021-09" db="EMBL/GenBank/DDBJ databases">
        <title>Genome analysis of Fictibacillus sp. KIGAM418 isolated from marine sediment.</title>
        <authorList>
            <person name="Seo M.-J."/>
            <person name="Cho E.-S."/>
            <person name="Hwang C.Y."/>
        </authorList>
    </citation>
    <scope>NUCLEOTIDE SEQUENCE</scope>
    <source>
        <strain evidence="3">KIGAM418</strain>
    </source>
</reference>
<feature type="binding site" evidence="2">
    <location>
        <position position="58"/>
    </location>
    <ligand>
        <name>substrate</name>
    </ligand>
</feature>
<dbReference type="RefSeq" id="WP_248251787.1">
    <property type="nucleotide sequence ID" value="NZ_JAIWJX010000002.1"/>
</dbReference>
<dbReference type="InterPro" id="IPR029033">
    <property type="entry name" value="His_PPase_superfam"/>
</dbReference>
<dbReference type="InterPro" id="IPR050275">
    <property type="entry name" value="PGM_Phosphatase"/>
</dbReference>
<dbReference type="InterPro" id="IPR013078">
    <property type="entry name" value="His_Pase_superF_clade-1"/>
</dbReference>
<protein>
    <submittedName>
        <fullName evidence="3">Histidine phosphatase family protein</fullName>
    </submittedName>
</protein>
<comment type="caution">
    <text evidence="3">The sequence shown here is derived from an EMBL/GenBank/DDBJ whole genome shotgun (WGS) entry which is preliminary data.</text>
</comment>
<evidence type="ECO:0000256" key="2">
    <source>
        <dbReference type="PIRSR" id="PIRSR613078-2"/>
    </source>
</evidence>
<dbReference type="GO" id="GO:0016791">
    <property type="term" value="F:phosphatase activity"/>
    <property type="evidence" value="ECO:0007669"/>
    <property type="project" value="TreeGrafter"/>
</dbReference>
<evidence type="ECO:0000256" key="1">
    <source>
        <dbReference type="PIRSR" id="PIRSR613078-1"/>
    </source>
</evidence>
<accession>A0A9X1XBN9</accession>
<organism evidence="3 4">
    <name type="scientific">Fictibacillus marinisediminis</name>
    <dbReference type="NCBI Taxonomy" id="2878389"/>
    <lineage>
        <taxon>Bacteria</taxon>
        <taxon>Bacillati</taxon>
        <taxon>Bacillota</taxon>
        <taxon>Bacilli</taxon>
        <taxon>Bacillales</taxon>
        <taxon>Fictibacillaceae</taxon>
        <taxon>Fictibacillus</taxon>
    </lineage>
</organism>
<gene>
    <name evidence="3" type="ORF">LCY76_05535</name>
</gene>
<feature type="active site" description="Tele-phosphohistidine intermediate" evidence="1">
    <location>
        <position position="8"/>
    </location>
</feature>
<dbReference type="Pfam" id="PF00300">
    <property type="entry name" value="His_Phos_1"/>
    <property type="match status" value="1"/>
</dbReference>
<dbReference type="AlphaFoldDB" id="A0A9X1XBN9"/>
<dbReference type="Gene3D" id="3.40.50.1240">
    <property type="entry name" value="Phosphoglycerate mutase-like"/>
    <property type="match status" value="1"/>
</dbReference>
<keyword evidence="4" id="KW-1185">Reference proteome</keyword>
<dbReference type="PANTHER" id="PTHR48100:SF1">
    <property type="entry name" value="HISTIDINE PHOSPHATASE FAMILY PROTEIN-RELATED"/>
    <property type="match status" value="1"/>
</dbReference>
<proteinExistence type="predicted"/>
<dbReference type="PANTHER" id="PTHR48100">
    <property type="entry name" value="BROAD-SPECIFICITY PHOSPHATASE YOR283W-RELATED"/>
    <property type="match status" value="1"/>
</dbReference>
<sequence>MQILLIRHGQSEADILNVHEGRADYPLTGLGREQAILMAKRVTEDYRPDVIYASTLCRASETASILSKASGAPLNFEDKLREHDNGVLAGVPFEEEKKYFIPKTMYERFEKGESAIEFRMRVESIFSKILTECCEQRIAIVAHGGVIHCLLRSFFKMGVHIEFSFPTGDTGIHLLEIKGAKRIIHFLNDTSHTAAIPSTVK</sequence>
<feature type="active site" description="Proton donor/acceptor" evidence="1">
    <location>
        <position position="82"/>
    </location>
</feature>